<organism evidence="8 9">
    <name type="scientific">Cairina moschata</name>
    <name type="common">Muscovy duck</name>
    <dbReference type="NCBI Taxonomy" id="8855"/>
    <lineage>
        <taxon>Eukaryota</taxon>
        <taxon>Metazoa</taxon>
        <taxon>Chordata</taxon>
        <taxon>Craniata</taxon>
        <taxon>Vertebrata</taxon>
        <taxon>Euteleostomi</taxon>
        <taxon>Archelosauria</taxon>
        <taxon>Archosauria</taxon>
        <taxon>Dinosauria</taxon>
        <taxon>Saurischia</taxon>
        <taxon>Theropoda</taxon>
        <taxon>Coelurosauria</taxon>
        <taxon>Aves</taxon>
        <taxon>Neognathae</taxon>
        <taxon>Galloanserae</taxon>
        <taxon>Anseriformes</taxon>
        <taxon>Anatidae</taxon>
        <taxon>Anatinae</taxon>
        <taxon>Cairina</taxon>
    </lineage>
</organism>
<keyword evidence="2" id="KW-0812">Transmembrane</keyword>
<dbReference type="PROSITE" id="PS50041">
    <property type="entry name" value="C_TYPE_LECTIN_2"/>
    <property type="match status" value="1"/>
</dbReference>
<keyword evidence="5" id="KW-1133">Transmembrane helix</keyword>
<reference evidence="8" key="2">
    <citation type="submission" date="2025-08" db="UniProtKB">
        <authorList>
            <consortium name="Ensembl"/>
        </authorList>
    </citation>
    <scope>IDENTIFICATION</scope>
</reference>
<dbReference type="AlphaFoldDB" id="A0A8C3BZL8"/>
<evidence type="ECO:0000256" key="5">
    <source>
        <dbReference type="ARBA" id="ARBA00022989"/>
    </source>
</evidence>
<name>A0A8C3BZL8_CAIMO</name>
<accession>A0A8C3BZL8</accession>
<evidence type="ECO:0000256" key="2">
    <source>
        <dbReference type="ARBA" id="ARBA00022692"/>
    </source>
</evidence>
<keyword evidence="3" id="KW-0732">Signal</keyword>
<dbReference type="InterPro" id="IPR016187">
    <property type="entry name" value="CTDL_fold"/>
</dbReference>
<sequence length="346" mass="38759">MSTAVQNYRNCYIQKEKFEDAISHSNNTRGFLPLLYSPYEQSQSAKLNQIKALVSTFGISRCGFCNGFLSISAGQTVCRGGTQRPCYKTVYFHDASRRVTYEEAHHACRADGGHLVSIETEAEQGLIQKFIESLVASDGDFWIGLRRKKTEVDNSTDCQNLYSWSDGSSSKFRNWYVDEPSCGSEICVVMYHQPSAPPGVGGPYMFQWNDDRCNMKNNFICKYPLEKPTTAPKENSARDVTTEPFNALFPEERHKQDANVTVKEAKGMLLIQHLARPLPISAGPHLTCGCEHSALQSEVFHLKCRSVNLGNCISRGKGTPSCNSFPVQTFNDCFHYQNVPSLQQST</sequence>
<dbReference type="GO" id="GO:0005540">
    <property type="term" value="F:hyaluronic acid binding"/>
    <property type="evidence" value="ECO:0007669"/>
    <property type="project" value="TreeGrafter"/>
</dbReference>
<dbReference type="InterPro" id="IPR001304">
    <property type="entry name" value="C-type_lectin-like"/>
</dbReference>
<dbReference type="Gene3D" id="3.10.100.10">
    <property type="entry name" value="Mannose-Binding Protein A, subunit A"/>
    <property type="match status" value="1"/>
</dbReference>
<dbReference type="SMART" id="SM00034">
    <property type="entry name" value="CLECT"/>
    <property type="match status" value="1"/>
</dbReference>
<evidence type="ECO:0000259" key="7">
    <source>
        <dbReference type="PROSITE" id="PS50041"/>
    </source>
</evidence>
<reference evidence="8" key="1">
    <citation type="submission" date="2018-09" db="EMBL/GenBank/DDBJ databases">
        <title>Common duck and Muscovy duck high density SNP chip.</title>
        <authorList>
            <person name="Vignal A."/>
            <person name="Thebault N."/>
            <person name="Warren W.C."/>
        </authorList>
    </citation>
    <scope>NUCLEOTIDE SEQUENCE [LARGE SCALE GENOMIC DNA]</scope>
</reference>
<dbReference type="PANTHER" id="PTHR14789:SF2">
    <property type="entry name" value="LAYILIN"/>
    <property type="match status" value="1"/>
</dbReference>
<comment type="subcellular location">
    <subcellularLocation>
        <location evidence="1">Membrane</location>
        <topology evidence="1">Single-pass type I membrane protein</topology>
    </subcellularLocation>
</comment>
<dbReference type="PANTHER" id="PTHR14789">
    <property type="entry name" value="CHONDROLECTIN VARIANT CHODLFDELTAE"/>
    <property type="match status" value="1"/>
</dbReference>
<dbReference type="GO" id="GO:0030246">
    <property type="term" value="F:carbohydrate binding"/>
    <property type="evidence" value="ECO:0007669"/>
    <property type="project" value="UniProtKB-KW"/>
</dbReference>
<dbReference type="InterPro" id="IPR051505">
    <property type="entry name" value="C-type_lectin_domain"/>
</dbReference>
<evidence type="ECO:0000313" key="9">
    <source>
        <dbReference type="Proteomes" id="UP000694556"/>
    </source>
</evidence>
<protein>
    <submittedName>
        <fullName evidence="8">Layilin</fullName>
    </submittedName>
</protein>
<evidence type="ECO:0000256" key="3">
    <source>
        <dbReference type="ARBA" id="ARBA00022729"/>
    </source>
</evidence>
<dbReference type="InterPro" id="IPR016186">
    <property type="entry name" value="C-type_lectin-like/link_sf"/>
</dbReference>
<evidence type="ECO:0000313" key="8">
    <source>
        <dbReference type="Ensembl" id="ENSCMMP00000011629.1"/>
    </source>
</evidence>
<feature type="domain" description="C-type lectin" evidence="7">
    <location>
        <begin position="82"/>
        <end position="222"/>
    </location>
</feature>
<dbReference type="FunFam" id="3.10.100.10:FF:000006">
    <property type="entry name" value="Layilin b"/>
    <property type="match status" value="1"/>
</dbReference>
<keyword evidence="4" id="KW-0430">Lectin</keyword>
<keyword evidence="9" id="KW-1185">Reference proteome</keyword>
<dbReference type="GO" id="GO:0016020">
    <property type="term" value="C:membrane"/>
    <property type="evidence" value="ECO:0007669"/>
    <property type="project" value="UniProtKB-SubCell"/>
</dbReference>
<dbReference type="Proteomes" id="UP000694556">
    <property type="component" value="Chromosome 25"/>
</dbReference>
<reference evidence="8" key="3">
    <citation type="submission" date="2025-09" db="UniProtKB">
        <authorList>
            <consortium name="Ensembl"/>
        </authorList>
    </citation>
    <scope>IDENTIFICATION</scope>
</reference>
<evidence type="ECO:0000256" key="6">
    <source>
        <dbReference type="ARBA" id="ARBA00023136"/>
    </source>
</evidence>
<dbReference type="Pfam" id="PF00059">
    <property type="entry name" value="Lectin_C"/>
    <property type="match status" value="1"/>
</dbReference>
<evidence type="ECO:0000256" key="1">
    <source>
        <dbReference type="ARBA" id="ARBA00004479"/>
    </source>
</evidence>
<dbReference type="SUPFAM" id="SSF56436">
    <property type="entry name" value="C-type lectin-like"/>
    <property type="match status" value="1"/>
</dbReference>
<proteinExistence type="predicted"/>
<dbReference type="Ensembl" id="ENSCMMT00000012791.1">
    <property type="protein sequence ID" value="ENSCMMP00000011629.1"/>
    <property type="gene ID" value="ENSCMMG00000007352.1"/>
</dbReference>
<keyword evidence="6" id="KW-0472">Membrane</keyword>
<evidence type="ECO:0000256" key="4">
    <source>
        <dbReference type="ARBA" id="ARBA00022734"/>
    </source>
</evidence>